<dbReference type="EMBL" id="HBGU01025360">
    <property type="protein sequence ID" value="CAD9443734.1"/>
    <property type="molecule type" value="Transcribed_RNA"/>
</dbReference>
<accession>A0A7S2GBM4</accession>
<protein>
    <submittedName>
        <fullName evidence="1">Uncharacterized protein</fullName>
    </submittedName>
</protein>
<dbReference type="SMART" id="SM00368">
    <property type="entry name" value="LRR_RI"/>
    <property type="match status" value="1"/>
</dbReference>
<dbReference type="Gene3D" id="3.80.10.10">
    <property type="entry name" value="Ribonuclease Inhibitor"/>
    <property type="match status" value="1"/>
</dbReference>
<dbReference type="AlphaFoldDB" id="A0A7S2GBM4"/>
<proteinExistence type="predicted"/>
<reference evidence="1" key="1">
    <citation type="submission" date="2021-01" db="EMBL/GenBank/DDBJ databases">
        <authorList>
            <person name="Corre E."/>
            <person name="Pelletier E."/>
            <person name="Niang G."/>
            <person name="Scheremetjew M."/>
            <person name="Finn R."/>
            <person name="Kale V."/>
            <person name="Holt S."/>
            <person name="Cochrane G."/>
            <person name="Meng A."/>
            <person name="Brown T."/>
            <person name="Cohen L."/>
        </authorList>
    </citation>
    <scope>NUCLEOTIDE SEQUENCE</scope>
    <source>
        <strain evidence="1">UTEX LB 985</strain>
    </source>
</reference>
<name>A0A7S2GBM4_9EUKA</name>
<dbReference type="InterPro" id="IPR032675">
    <property type="entry name" value="LRR_dom_sf"/>
</dbReference>
<gene>
    <name evidence="1" type="ORF">CBRE1094_LOCUS13737</name>
</gene>
<dbReference type="SUPFAM" id="SSF52047">
    <property type="entry name" value="RNI-like"/>
    <property type="match status" value="1"/>
</dbReference>
<sequence length="204" mass="22189">MRICVCARHTHTCTCARAPRKCLLQVGHESGESPRQPPLHPDVFEAHLASKHFTSDKADRPLVSWLYRITVSSVLGGSQILRYGLSRWGPHEFVTLGSVLPLCTQLQQLRLSNNAGGDTMVQVLLAAAREHGALQSLSELDIHNNGVTDDGIAALSAALSDPQVMPQLTQLGSVGNKASEASLDALDDVCARRMVLLDRWRPII</sequence>
<organism evidence="1">
    <name type="scientific">Haptolina brevifila</name>
    <dbReference type="NCBI Taxonomy" id="156173"/>
    <lineage>
        <taxon>Eukaryota</taxon>
        <taxon>Haptista</taxon>
        <taxon>Haptophyta</taxon>
        <taxon>Prymnesiophyceae</taxon>
        <taxon>Prymnesiales</taxon>
        <taxon>Prymnesiaceae</taxon>
        <taxon>Haptolina</taxon>
    </lineage>
</organism>
<evidence type="ECO:0000313" key="1">
    <source>
        <dbReference type="EMBL" id="CAD9443734.1"/>
    </source>
</evidence>